<feature type="non-terminal residue" evidence="1">
    <location>
        <position position="238"/>
    </location>
</feature>
<evidence type="ECO:0008006" key="2">
    <source>
        <dbReference type="Google" id="ProtNLM"/>
    </source>
</evidence>
<evidence type="ECO:0000313" key="1">
    <source>
        <dbReference type="EMBL" id="SVB03088.1"/>
    </source>
</evidence>
<gene>
    <name evidence="1" type="ORF">METZ01_LOCUS155942</name>
</gene>
<dbReference type="Gene3D" id="3.40.50.150">
    <property type="entry name" value="Vaccinia Virus protein VP39"/>
    <property type="match status" value="1"/>
</dbReference>
<proteinExistence type="predicted"/>
<dbReference type="EMBL" id="UINC01026153">
    <property type="protein sequence ID" value="SVB03088.1"/>
    <property type="molecule type" value="Genomic_DNA"/>
</dbReference>
<dbReference type="PANTHER" id="PTHR43861:SF6">
    <property type="entry name" value="METHYLTRANSFERASE TYPE 11"/>
    <property type="match status" value="1"/>
</dbReference>
<dbReference type="Pfam" id="PF13489">
    <property type="entry name" value="Methyltransf_23"/>
    <property type="match status" value="1"/>
</dbReference>
<dbReference type="PANTHER" id="PTHR43861">
    <property type="entry name" value="TRANS-ACONITATE 2-METHYLTRANSFERASE-RELATED"/>
    <property type="match status" value="1"/>
</dbReference>
<reference evidence="1" key="1">
    <citation type="submission" date="2018-05" db="EMBL/GenBank/DDBJ databases">
        <authorList>
            <person name="Lanie J.A."/>
            <person name="Ng W.-L."/>
            <person name="Kazmierczak K.M."/>
            <person name="Andrzejewski T.M."/>
            <person name="Davidsen T.M."/>
            <person name="Wayne K.J."/>
            <person name="Tettelin H."/>
            <person name="Glass J.I."/>
            <person name="Rusch D."/>
            <person name="Podicherti R."/>
            <person name="Tsui H.-C.T."/>
            <person name="Winkler M.E."/>
        </authorList>
    </citation>
    <scope>NUCLEOTIDE SEQUENCE</scope>
</reference>
<dbReference type="InterPro" id="IPR029063">
    <property type="entry name" value="SAM-dependent_MTases_sf"/>
</dbReference>
<accession>A0A382ANL9</accession>
<dbReference type="AlphaFoldDB" id="A0A382ANL9"/>
<protein>
    <recommendedName>
        <fullName evidence="2">Methyltransferase type 11 domain-containing protein</fullName>
    </recommendedName>
</protein>
<organism evidence="1">
    <name type="scientific">marine metagenome</name>
    <dbReference type="NCBI Taxonomy" id="408172"/>
    <lineage>
        <taxon>unclassified sequences</taxon>
        <taxon>metagenomes</taxon>
        <taxon>ecological metagenomes</taxon>
    </lineage>
</organism>
<dbReference type="CDD" id="cd02440">
    <property type="entry name" value="AdoMet_MTases"/>
    <property type="match status" value="1"/>
</dbReference>
<name>A0A382ANL9_9ZZZZ</name>
<dbReference type="SUPFAM" id="SSF53335">
    <property type="entry name" value="S-adenosyl-L-methionine-dependent methyltransferases"/>
    <property type="match status" value="1"/>
</dbReference>
<sequence length="238" mass="26317">MVSAPLRPGDVKADPGALEEVWSSMLSEFFRHGELAEECALHVTCPHCGLGDIDQEFVSAGFRHVTCCSCETVYVSPRLTDESIEQLYSDEYYDVLYASSEIPMFEQRTRLIGHGKFEQLMDLHAGARPGRVLDIGAGIGEVLEVFRAEGWSTHAIEMNAVAVEWLLGRSHDEVFHGRLEDFDAASQKFDIVMAWGVVEHVLDPDDFLGRAHGLLAPGGMFVSEVPHAQSLLVDVVRS</sequence>